<dbReference type="NCBIfam" id="NF009118">
    <property type="entry name" value="PRK12469.1"/>
    <property type="match status" value="1"/>
</dbReference>
<dbReference type="GO" id="GO:0003899">
    <property type="term" value="F:DNA-directed RNA polymerase activity"/>
    <property type="evidence" value="ECO:0007669"/>
    <property type="project" value="UniProtKB-EC"/>
</dbReference>
<keyword evidence="3 10" id="KW-0240">DNA-directed RNA polymerase</keyword>
<feature type="compositionally biased region" description="Basic and acidic residues" evidence="11">
    <location>
        <begin position="52"/>
        <end position="77"/>
    </location>
</feature>
<keyword evidence="9 10" id="KW-0804">Transcription</keyword>
<keyword evidence="6 10" id="KW-0805">Transcription regulation</keyword>
<sequence>MKQSLQLKLGTQLTMTPQLQQAIRLLQLSTLDLQQEIQSALDSNPLLESDFDEHAGESHQDQNTPAERKGETPERSTEAQSESAAEGDWNSDIPDDLPVDTRWDDIYSSGGSHSGSEGDEYALEQRNAVSESLQDHLMWQLNLTPLTIEDKLIGEALIDAIAPNGFLDTPIEELAESMELEIDEVMAVLKTIQQLEPVGCGARDLRESLLLQLQQLPEDTPWLVQAVTVVGQHLDLLGKRDFRQLSRRTRLSEAQLGEVMRLIQTLTPYPGEAFGGEEPQYVVPDVIVSRKQDRWVVELNPETTPKLRINDAYAAMIKRADNSGENNYLRDNLQEARWFLKSLQSRHETLLKVASSIVEKQQGFFEQGPEAMKPMVLANIAETIGMHESTISRVTTQKYMLTPRGVFELKYFFSSHVSTDSGEDASSTAIRALIRKLIDGEQPRKPLSDNKITQELDAQGIKVARRTVAKYRESMGIPSSSERKRLV</sequence>
<dbReference type="EMBL" id="JACASI010000010">
    <property type="protein sequence ID" value="MCQ3828088.1"/>
    <property type="molecule type" value="Genomic_DNA"/>
</dbReference>
<evidence type="ECO:0000256" key="5">
    <source>
        <dbReference type="ARBA" id="ARBA00022695"/>
    </source>
</evidence>
<feature type="domain" description="RNA polymerase sigma factor 54 DNA-binding" evidence="12">
    <location>
        <begin position="327"/>
        <end position="485"/>
    </location>
</feature>
<dbReference type="Proteomes" id="UP001205566">
    <property type="component" value="Unassembled WGS sequence"/>
</dbReference>
<evidence type="ECO:0000256" key="6">
    <source>
        <dbReference type="ARBA" id="ARBA00023015"/>
    </source>
</evidence>
<evidence type="ECO:0000256" key="8">
    <source>
        <dbReference type="ARBA" id="ARBA00023125"/>
    </source>
</evidence>
<dbReference type="PANTHER" id="PTHR32248:SF4">
    <property type="entry name" value="RNA POLYMERASE SIGMA-54 FACTOR"/>
    <property type="match status" value="1"/>
</dbReference>
<comment type="function">
    <text evidence="10">Sigma factors are initiation factors that promote the attachment of RNA polymerase to specific initiation sites and are then released.</text>
</comment>
<dbReference type="PRINTS" id="PR00045">
    <property type="entry name" value="SIGMA54FCT"/>
</dbReference>
<dbReference type="RefSeq" id="WP_255872975.1">
    <property type="nucleotide sequence ID" value="NZ_JACASI010000010.1"/>
</dbReference>
<dbReference type="PROSITE" id="PS50044">
    <property type="entry name" value="SIGMA54_3"/>
    <property type="match status" value="1"/>
</dbReference>
<dbReference type="Pfam" id="PF04552">
    <property type="entry name" value="Sigma54_DBD"/>
    <property type="match status" value="1"/>
</dbReference>
<proteinExistence type="inferred from homology"/>
<dbReference type="InterPro" id="IPR000394">
    <property type="entry name" value="RNA_pol_sigma_54"/>
</dbReference>
<evidence type="ECO:0000256" key="2">
    <source>
        <dbReference type="ARBA" id="ARBA00019942"/>
    </source>
</evidence>
<protein>
    <recommendedName>
        <fullName evidence="2 10">RNA polymerase sigma-54 factor</fullName>
    </recommendedName>
</protein>
<name>A0ABT1NW09_9GAMM</name>
<evidence type="ECO:0000313" key="14">
    <source>
        <dbReference type="EMBL" id="MCQ3828088.1"/>
    </source>
</evidence>
<keyword evidence="4 10" id="KW-0808">Transferase</keyword>
<keyword evidence="15" id="KW-1185">Reference proteome</keyword>
<evidence type="ECO:0000256" key="11">
    <source>
        <dbReference type="SAM" id="MobiDB-lite"/>
    </source>
</evidence>
<dbReference type="PIRSF" id="PIRSF000774">
    <property type="entry name" value="RpoN"/>
    <property type="match status" value="1"/>
</dbReference>
<dbReference type="PROSITE" id="PS00717">
    <property type="entry name" value="SIGMA54_1"/>
    <property type="match status" value="1"/>
</dbReference>
<dbReference type="NCBIfam" id="TIGR02395">
    <property type="entry name" value="rpoN_sigma"/>
    <property type="match status" value="1"/>
</dbReference>
<comment type="similarity">
    <text evidence="1 10">Belongs to the sigma-54 factor family.</text>
</comment>
<evidence type="ECO:0000256" key="4">
    <source>
        <dbReference type="ARBA" id="ARBA00022679"/>
    </source>
</evidence>
<dbReference type="PANTHER" id="PTHR32248">
    <property type="entry name" value="RNA POLYMERASE SIGMA-54 FACTOR"/>
    <property type="match status" value="1"/>
</dbReference>
<accession>A0ABT1NW09</accession>
<comment type="caution">
    <text evidence="14">The sequence shown here is derived from an EMBL/GenBank/DDBJ whole genome shotgun (WGS) entry which is preliminary data.</text>
</comment>
<organism evidence="14 15">
    <name type="scientific">Microbulbifer elongatus</name>
    <dbReference type="NCBI Taxonomy" id="86173"/>
    <lineage>
        <taxon>Bacteria</taxon>
        <taxon>Pseudomonadati</taxon>
        <taxon>Pseudomonadota</taxon>
        <taxon>Gammaproteobacteria</taxon>
        <taxon>Cellvibrionales</taxon>
        <taxon>Microbulbiferaceae</taxon>
        <taxon>Microbulbifer</taxon>
    </lineage>
</organism>
<dbReference type="InterPro" id="IPR007046">
    <property type="entry name" value="RNA_pol_sigma_54_core-bd"/>
</dbReference>
<dbReference type="NCBIfam" id="NF004595">
    <property type="entry name" value="PRK05932.1-2"/>
    <property type="match status" value="1"/>
</dbReference>
<evidence type="ECO:0000259" key="12">
    <source>
        <dbReference type="Pfam" id="PF04552"/>
    </source>
</evidence>
<evidence type="ECO:0000313" key="15">
    <source>
        <dbReference type="Proteomes" id="UP001205566"/>
    </source>
</evidence>
<feature type="region of interest" description="Disordered" evidence="11">
    <location>
        <begin position="48"/>
        <end position="121"/>
    </location>
</feature>
<evidence type="ECO:0000259" key="13">
    <source>
        <dbReference type="Pfam" id="PF04963"/>
    </source>
</evidence>
<reference evidence="14" key="1">
    <citation type="thesis" date="2020" institute="Technische Universitat Dresden" country="Dresden, Germany">
        <title>The Agarolytic System of Microbulbifer elongatus PORT2, Isolated from Batu Karas, Pangandaran West Java Indonesia.</title>
        <authorList>
            <person name="Anggraeni S.R."/>
        </authorList>
    </citation>
    <scope>NUCLEOTIDE SEQUENCE</scope>
    <source>
        <strain evidence="14">PORT2</strain>
    </source>
</reference>
<dbReference type="InterPro" id="IPR007634">
    <property type="entry name" value="RNA_pol_sigma_54_DNA-bd"/>
</dbReference>
<evidence type="ECO:0000256" key="3">
    <source>
        <dbReference type="ARBA" id="ARBA00022478"/>
    </source>
</evidence>
<dbReference type="InterPro" id="IPR038709">
    <property type="entry name" value="RpoN_core-bd_sf"/>
</dbReference>
<dbReference type="PROSITE" id="PS00718">
    <property type="entry name" value="SIGMA54_2"/>
    <property type="match status" value="1"/>
</dbReference>
<feature type="domain" description="RNA polymerase sigma factor 54 core-binding" evidence="13">
    <location>
        <begin position="124"/>
        <end position="313"/>
    </location>
</feature>
<dbReference type="Gene3D" id="1.10.10.1330">
    <property type="entry name" value="RNA polymerase sigma-54 factor, core-binding domain"/>
    <property type="match status" value="1"/>
</dbReference>
<dbReference type="Pfam" id="PF04963">
    <property type="entry name" value="Sigma54_CBD"/>
    <property type="match status" value="1"/>
</dbReference>
<evidence type="ECO:0000256" key="7">
    <source>
        <dbReference type="ARBA" id="ARBA00023082"/>
    </source>
</evidence>
<keyword evidence="8 10" id="KW-0238">DNA-binding</keyword>
<evidence type="ECO:0000256" key="9">
    <source>
        <dbReference type="ARBA" id="ARBA00023163"/>
    </source>
</evidence>
<evidence type="ECO:0000256" key="1">
    <source>
        <dbReference type="ARBA" id="ARBA00008798"/>
    </source>
</evidence>
<keyword evidence="5 10" id="KW-0548">Nucleotidyltransferase</keyword>
<gene>
    <name evidence="14" type="ORF">HXX02_01375</name>
</gene>
<dbReference type="Pfam" id="PF00309">
    <property type="entry name" value="Sigma54_AID"/>
    <property type="match status" value="1"/>
</dbReference>
<dbReference type="Gene3D" id="1.10.10.60">
    <property type="entry name" value="Homeodomain-like"/>
    <property type="match status" value="1"/>
</dbReference>
<keyword evidence="7 10" id="KW-0731">Sigma factor</keyword>
<evidence type="ECO:0000256" key="10">
    <source>
        <dbReference type="PIRNR" id="PIRNR000774"/>
    </source>
</evidence>